<name>A0A3D3R9G1_9PLAN</name>
<dbReference type="EMBL" id="DQAY01000106">
    <property type="protein sequence ID" value="HCO24718.1"/>
    <property type="molecule type" value="Genomic_DNA"/>
</dbReference>
<dbReference type="AlphaFoldDB" id="A0A3D3R9G1"/>
<keyword evidence="2" id="KW-0472">Membrane</keyword>
<evidence type="ECO:0000313" key="3">
    <source>
        <dbReference type="EMBL" id="HCO24718.1"/>
    </source>
</evidence>
<organism evidence="3 4">
    <name type="scientific">Gimesia maris</name>
    <dbReference type="NCBI Taxonomy" id="122"/>
    <lineage>
        <taxon>Bacteria</taxon>
        <taxon>Pseudomonadati</taxon>
        <taxon>Planctomycetota</taxon>
        <taxon>Planctomycetia</taxon>
        <taxon>Planctomycetales</taxon>
        <taxon>Planctomycetaceae</taxon>
        <taxon>Gimesia</taxon>
    </lineage>
</organism>
<evidence type="ECO:0000256" key="1">
    <source>
        <dbReference type="SAM" id="MobiDB-lite"/>
    </source>
</evidence>
<evidence type="ECO:0000256" key="2">
    <source>
        <dbReference type="SAM" id="Phobius"/>
    </source>
</evidence>
<keyword evidence="2" id="KW-1133">Transmembrane helix</keyword>
<keyword evidence="2" id="KW-0812">Transmembrane</keyword>
<gene>
    <name evidence="3" type="ORF">DIT97_17445</name>
</gene>
<sequence length="220" mass="24313">MKPYDTSGMLGNDDELESVLREYFRQEMPPELQELSDDSDEEFEKRFRQTQTAGNASDDPFTSRRHQAFKLGLLTSALCACLALGIGFIQFLPEANPVVVERIVPVQPATENIPSADTVIDDSDELDSNTLVVVDHGDSPMEMTPRVHDNVQESIDITLYNTEMGPVEQRTELSWTNFSVENPKTGSNVKMSMPELTIDFVPVNKAGLSLIGDESGGNGQ</sequence>
<accession>A0A3D3R9G1</accession>
<proteinExistence type="predicted"/>
<protein>
    <submittedName>
        <fullName evidence="3">Uncharacterized protein</fullName>
    </submittedName>
</protein>
<feature type="transmembrane region" description="Helical" evidence="2">
    <location>
        <begin position="71"/>
        <end position="92"/>
    </location>
</feature>
<dbReference type="Proteomes" id="UP000263642">
    <property type="component" value="Unassembled WGS sequence"/>
</dbReference>
<feature type="region of interest" description="Disordered" evidence="1">
    <location>
        <begin position="28"/>
        <end position="61"/>
    </location>
</feature>
<comment type="caution">
    <text evidence="3">The sequence shown here is derived from an EMBL/GenBank/DDBJ whole genome shotgun (WGS) entry which is preliminary data.</text>
</comment>
<reference evidence="3 4" key="1">
    <citation type="journal article" date="2018" name="Nat. Biotechnol.">
        <title>A standardized bacterial taxonomy based on genome phylogeny substantially revises the tree of life.</title>
        <authorList>
            <person name="Parks D.H."/>
            <person name="Chuvochina M."/>
            <person name="Waite D.W."/>
            <person name="Rinke C."/>
            <person name="Skarshewski A."/>
            <person name="Chaumeil P.A."/>
            <person name="Hugenholtz P."/>
        </authorList>
    </citation>
    <scope>NUCLEOTIDE SEQUENCE [LARGE SCALE GENOMIC DNA]</scope>
    <source>
        <strain evidence="3">UBA9375</strain>
    </source>
</reference>
<evidence type="ECO:0000313" key="4">
    <source>
        <dbReference type="Proteomes" id="UP000263642"/>
    </source>
</evidence>